<dbReference type="NCBIfam" id="TIGR01364">
    <property type="entry name" value="serC_1"/>
    <property type="match status" value="1"/>
</dbReference>
<dbReference type="GO" id="GO:0005737">
    <property type="term" value="C:cytoplasm"/>
    <property type="evidence" value="ECO:0007669"/>
    <property type="project" value="TreeGrafter"/>
</dbReference>
<organism evidence="14 15">
    <name type="scientific">Patiria miniata</name>
    <name type="common">Bat star</name>
    <name type="synonym">Asterina miniata</name>
    <dbReference type="NCBI Taxonomy" id="46514"/>
    <lineage>
        <taxon>Eukaryota</taxon>
        <taxon>Metazoa</taxon>
        <taxon>Echinodermata</taxon>
        <taxon>Eleutherozoa</taxon>
        <taxon>Asterozoa</taxon>
        <taxon>Asteroidea</taxon>
        <taxon>Valvatacea</taxon>
        <taxon>Valvatida</taxon>
        <taxon>Asterinidae</taxon>
        <taxon>Patiria</taxon>
    </lineage>
</organism>
<evidence type="ECO:0000256" key="11">
    <source>
        <dbReference type="RuleBase" id="RU004504"/>
    </source>
</evidence>
<evidence type="ECO:0000256" key="1">
    <source>
        <dbReference type="ARBA" id="ARBA00001933"/>
    </source>
</evidence>
<dbReference type="PROSITE" id="PS00595">
    <property type="entry name" value="AA_TRANSFER_CLASS_5"/>
    <property type="match status" value="1"/>
</dbReference>
<evidence type="ECO:0000313" key="15">
    <source>
        <dbReference type="Proteomes" id="UP000887568"/>
    </source>
</evidence>
<dbReference type="FunFam" id="3.40.640.10:FF:000010">
    <property type="entry name" value="Phosphoserine aminotransferase"/>
    <property type="match status" value="1"/>
</dbReference>
<evidence type="ECO:0000256" key="4">
    <source>
        <dbReference type="ARBA" id="ARBA00022576"/>
    </source>
</evidence>
<dbReference type="PANTHER" id="PTHR43247">
    <property type="entry name" value="PHOSPHOSERINE AMINOTRANSFERASE"/>
    <property type="match status" value="1"/>
</dbReference>
<keyword evidence="15" id="KW-1185">Reference proteome</keyword>
<dbReference type="NCBIfam" id="NF003764">
    <property type="entry name" value="PRK05355.1"/>
    <property type="match status" value="1"/>
</dbReference>
<reference evidence="14" key="1">
    <citation type="submission" date="2022-11" db="UniProtKB">
        <authorList>
            <consortium name="EnsemblMetazoa"/>
        </authorList>
    </citation>
    <scope>IDENTIFICATION</scope>
</reference>
<dbReference type="OMA" id="AFVYFCD"/>
<keyword evidence="8 12" id="KW-0718">Serine biosynthesis</keyword>
<dbReference type="EnsemblMetazoa" id="XM_038188202.1">
    <property type="protein sequence ID" value="XP_038044130.1"/>
    <property type="gene ID" value="LOC119718782"/>
</dbReference>
<evidence type="ECO:0000256" key="3">
    <source>
        <dbReference type="ARBA" id="ARBA00006904"/>
    </source>
</evidence>
<evidence type="ECO:0000313" key="14">
    <source>
        <dbReference type="EnsemblMetazoa" id="XP_038044130.1"/>
    </source>
</evidence>
<comment type="pathway">
    <text evidence="2 12">Amino-acid biosynthesis; L-serine biosynthesis; L-serine from 3-phospho-D-glycerate: step 2/3.</text>
</comment>
<dbReference type="GeneID" id="119718782"/>
<dbReference type="InterPro" id="IPR000192">
    <property type="entry name" value="Aminotrans_V_dom"/>
</dbReference>
<dbReference type="InterPro" id="IPR015424">
    <property type="entry name" value="PyrdxlP-dep_Trfase"/>
</dbReference>
<keyword evidence="6 12" id="KW-0808">Transferase</keyword>
<name>A0A913Z0D8_PATMI</name>
<dbReference type="Gene3D" id="3.40.640.10">
    <property type="entry name" value="Type I PLP-dependent aspartate aminotransferase-like (Major domain)"/>
    <property type="match status" value="1"/>
</dbReference>
<dbReference type="OrthoDB" id="1703350at2759"/>
<dbReference type="CTD" id="29968"/>
<dbReference type="PANTHER" id="PTHR43247:SF1">
    <property type="entry name" value="PHOSPHOSERINE AMINOTRANSFERASE"/>
    <property type="match status" value="1"/>
</dbReference>
<dbReference type="PIRSF" id="PIRSF000525">
    <property type="entry name" value="SerC"/>
    <property type="match status" value="1"/>
</dbReference>
<sequence>MNGHRVINFAAGPAKLPESVLQQAQKEMLNFNNMGLSMMELSHRSAEFSKIVHETLQDLRDLLAIPDNYKILLLPGGGTGQFSAVPMNLLRGGSADYIVTGSWSAKAAKEAEKYGKINTVFPKLDKYTTIPNQDKWNLNPDASYVYYCDNETVNGVEFPFVPETDGVPLVCDMSSNFLSRPVDVSKFGLIYAGAQKNIGCAGVTVIIVREDLIGHAIRECPIIFDYKVQVGNNSLYNTPPTYSIYIMGLVFKWLKEQGGAAKMAELSHTKSRMVYDVISNSGDFYHCALEESARSRMNVVFRIGGKDGMEELEKKFLDECQKLGMVSLKGHRSVGGMRVSLYNAITVQEVSKLTDFMLNFSARHR</sequence>
<comment type="catalytic activity">
    <reaction evidence="9">
        <text>4-(phosphooxy)-L-threonine + 2-oxoglutarate = (R)-3-hydroxy-2-oxo-4-phosphooxybutanoate + L-glutamate</text>
        <dbReference type="Rhea" id="RHEA:16573"/>
        <dbReference type="ChEBI" id="CHEBI:16810"/>
        <dbReference type="ChEBI" id="CHEBI:29985"/>
        <dbReference type="ChEBI" id="CHEBI:58452"/>
        <dbReference type="ChEBI" id="CHEBI:58538"/>
        <dbReference type="EC" id="2.6.1.52"/>
    </reaction>
</comment>
<dbReference type="GO" id="GO:0004648">
    <property type="term" value="F:O-phospho-L-serine:2-oxoglutarate aminotransferase activity"/>
    <property type="evidence" value="ECO:0007669"/>
    <property type="project" value="UniProtKB-EC"/>
</dbReference>
<protein>
    <recommendedName>
        <fullName evidence="12">Phosphoserine aminotransferase</fullName>
        <ecNumber evidence="12">2.6.1.52</ecNumber>
    </recommendedName>
</protein>
<comment type="cofactor">
    <cofactor evidence="1 11">
        <name>pyridoxal 5'-phosphate</name>
        <dbReference type="ChEBI" id="CHEBI:597326"/>
    </cofactor>
</comment>
<proteinExistence type="inferred from homology"/>
<dbReference type="Pfam" id="PF00266">
    <property type="entry name" value="Aminotran_5"/>
    <property type="match status" value="1"/>
</dbReference>
<dbReference type="CDD" id="cd00611">
    <property type="entry name" value="PSAT_like"/>
    <property type="match status" value="1"/>
</dbReference>
<dbReference type="HAMAP" id="MF_00160">
    <property type="entry name" value="SerC_aminotrans_5"/>
    <property type="match status" value="1"/>
</dbReference>
<comment type="similarity">
    <text evidence="3">Belongs to the class-V pyridoxal-phosphate-dependent aminotransferase family. SerC subfamily.</text>
</comment>
<dbReference type="SUPFAM" id="SSF53383">
    <property type="entry name" value="PLP-dependent transferases"/>
    <property type="match status" value="1"/>
</dbReference>
<evidence type="ECO:0000256" key="6">
    <source>
        <dbReference type="ARBA" id="ARBA00022679"/>
    </source>
</evidence>
<dbReference type="GO" id="GO:0030170">
    <property type="term" value="F:pyridoxal phosphate binding"/>
    <property type="evidence" value="ECO:0007669"/>
    <property type="project" value="TreeGrafter"/>
</dbReference>
<evidence type="ECO:0000256" key="10">
    <source>
        <dbReference type="ARBA" id="ARBA00049007"/>
    </source>
</evidence>
<keyword evidence="7" id="KW-0663">Pyridoxal phosphate</keyword>
<evidence type="ECO:0000256" key="9">
    <source>
        <dbReference type="ARBA" id="ARBA00047630"/>
    </source>
</evidence>
<dbReference type="FunFam" id="3.90.1150.10:FF:000006">
    <property type="entry name" value="Phosphoserine aminotransferase"/>
    <property type="match status" value="1"/>
</dbReference>
<evidence type="ECO:0000256" key="5">
    <source>
        <dbReference type="ARBA" id="ARBA00022605"/>
    </source>
</evidence>
<feature type="domain" description="Aminotransferase class V" evidence="13">
    <location>
        <begin position="7"/>
        <end position="353"/>
    </location>
</feature>
<comment type="catalytic activity">
    <reaction evidence="10 12">
        <text>O-phospho-L-serine + 2-oxoglutarate = 3-phosphooxypyruvate + L-glutamate</text>
        <dbReference type="Rhea" id="RHEA:14329"/>
        <dbReference type="ChEBI" id="CHEBI:16810"/>
        <dbReference type="ChEBI" id="CHEBI:18110"/>
        <dbReference type="ChEBI" id="CHEBI:29985"/>
        <dbReference type="ChEBI" id="CHEBI:57524"/>
        <dbReference type="EC" id="2.6.1.52"/>
    </reaction>
</comment>
<dbReference type="InterPro" id="IPR020578">
    <property type="entry name" value="Aminotrans_V_PyrdxlP_BS"/>
</dbReference>
<evidence type="ECO:0000256" key="2">
    <source>
        <dbReference type="ARBA" id="ARBA00005099"/>
    </source>
</evidence>
<keyword evidence="5 12" id="KW-0028">Amino-acid biosynthesis</keyword>
<dbReference type="AlphaFoldDB" id="A0A913Z0D8"/>
<dbReference type="InterPro" id="IPR015421">
    <property type="entry name" value="PyrdxlP-dep_Trfase_major"/>
</dbReference>
<dbReference type="InterPro" id="IPR022278">
    <property type="entry name" value="Pser_aminoTfrase"/>
</dbReference>
<evidence type="ECO:0000256" key="7">
    <source>
        <dbReference type="ARBA" id="ARBA00022898"/>
    </source>
</evidence>
<dbReference type="EC" id="2.6.1.52" evidence="12"/>
<keyword evidence="4 12" id="KW-0032">Aminotransferase</keyword>
<accession>A0A913Z0D8</accession>
<evidence type="ECO:0000259" key="13">
    <source>
        <dbReference type="Pfam" id="PF00266"/>
    </source>
</evidence>
<evidence type="ECO:0000256" key="8">
    <source>
        <dbReference type="ARBA" id="ARBA00023299"/>
    </source>
</evidence>
<dbReference type="Gene3D" id="3.90.1150.10">
    <property type="entry name" value="Aspartate Aminotransferase, domain 1"/>
    <property type="match status" value="1"/>
</dbReference>
<dbReference type="GO" id="GO:0006564">
    <property type="term" value="P:L-serine biosynthetic process"/>
    <property type="evidence" value="ECO:0007669"/>
    <property type="project" value="UniProtKB-KW"/>
</dbReference>
<evidence type="ECO:0000256" key="12">
    <source>
        <dbReference type="RuleBase" id="RU004505"/>
    </source>
</evidence>
<dbReference type="RefSeq" id="XP_038044130.1">
    <property type="nucleotide sequence ID" value="XM_038188202.1"/>
</dbReference>
<dbReference type="Proteomes" id="UP000887568">
    <property type="component" value="Unplaced"/>
</dbReference>
<dbReference type="InterPro" id="IPR015422">
    <property type="entry name" value="PyrdxlP-dep_Trfase_small"/>
</dbReference>